<keyword evidence="2" id="KW-1185">Reference proteome</keyword>
<gene>
    <name evidence="1" type="ORF">EDB92DRAFT_1947236</name>
</gene>
<dbReference type="AlphaFoldDB" id="A0AAD4LDI4"/>
<protein>
    <submittedName>
        <fullName evidence="1">Uncharacterized protein</fullName>
    </submittedName>
</protein>
<dbReference type="EMBL" id="JAKELL010000035">
    <property type="protein sequence ID" value="KAH8989756.1"/>
    <property type="molecule type" value="Genomic_DNA"/>
</dbReference>
<accession>A0AAD4LDI4</accession>
<organism evidence="1 2">
    <name type="scientific">Lactarius akahatsu</name>
    <dbReference type="NCBI Taxonomy" id="416441"/>
    <lineage>
        <taxon>Eukaryota</taxon>
        <taxon>Fungi</taxon>
        <taxon>Dikarya</taxon>
        <taxon>Basidiomycota</taxon>
        <taxon>Agaricomycotina</taxon>
        <taxon>Agaricomycetes</taxon>
        <taxon>Russulales</taxon>
        <taxon>Russulaceae</taxon>
        <taxon>Lactarius</taxon>
    </lineage>
</organism>
<dbReference type="Proteomes" id="UP001201163">
    <property type="component" value="Unassembled WGS sequence"/>
</dbReference>
<reference evidence="1" key="1">
    <citation type="submission" date="2022-01" db="EMBL/GenBank/DDBJ databases">
        <title>Comparative genomics reveals a dynamic genome evolution in the ectomycorrhizal milk-cap (Lactarius) mushrooms.</title>
        <authorList>
            <consortium name="DOE Joint Genome Institute"/>
            <person name="Lebreton A."/>
            <person name="Tang N."/>
            <person name="Kuo A."/>
            <person name="LaButti K."/>
            <person name="Drula E."/>
            <person name="Barry K."/>
            <person name="Clum A."/>
            <person name="Lipzen A."/>
            <person name="Mousain D."/>
            <person name="Ng V."/>
            <person name="Wang R."/>
            <person name="Wang X."/>
            <person name="Dai Y."/>
            <person name="Henrissat B."/>
            <person name="Grigoriev I.V."/>
            <person name="Guerin-Laguette A."/>
            <person name="Yu F."/>
            <person name="Martin F.M."/>
        </authorList>
    </citation>
    <scope>NUCLEOTIDE SEQUENCE</scope>
    <source>
        <strain evidence="1">QP</strain>
    </source>
</reference>
<proteinExistence type="predicted"/>
<sequence>MLQVFRADVELAPSERKAPLECLVDVFSKAETTTAARAHPPAASQATRPAKLDAIAMASYDRTIFDFDPLFKTDVVITLRSPPIRTQTRLREG</sequence>
<comment type="caution">
    <text evidence="1">The sequence shown here is derived from an EMBL/GenBank/DDBJ whole genome shotgun (WGS) entry which is preliminary data.</text>
</comment>
<evidence type="ECO:0000313" key="2">
    <source>
        <dbReference type="Proteomes" id="UP001201163"/>
    </source>
</evidence>
<name>A0AAD4LDI4_9AGAM</name>
<evidence type="ECO:0000313" key="1">
    <source>
        <dbReference type="EMBL" id="KAH8989756.1"/>
    </source>
</evidence>